<reference evidence="1 2" key="1">
    <citation type="submission" date="2015-11" db="EMBL/GenBank/DDBJ databases">
        <title>Sequence of Pedobacter ginsenosidimutans.</title>
        <authorList>
            <person name="Carson E."/>
            <person name="Keyser V."/>
            <person name="Newman J."/>
            <person name="Miller J."/>
        </authorList>
    </citation>
    <scope>NUCLEOTIDE SEQUENCE [LARGE SCALE GENOMIC DNA]</scope>
    <source>
        <strain evidence="1 2">KACC 14530</strain>
    </source>
</reference>
<evidence type="ECO:0000313" key="1">
    <source>
        <dbReference type="EMBL" id="KRT15953.1"/>
    </source>
</evidence>
<keyword evidence="2" id="KW-1185">Reference proteome</keyword>
<dbReference type="Proteomes" id="UP000051950">
    <property type="component" value="Unassembled WGS sequence"/>
</dbReference>
<evidence type="ECO:0000313" key="2">
    <source>
        <dbReference type="Proteomes" id="UP000051950"/>
    </source>
</evidence>
<gene>
    <name evidence="1" type="ORF">ASU31_10620</name>
</gene>
<dbReference type="RefSeq" id="WP_057932303.1">
    <property type="nucleotide sequence ID" value="NZ_LMZQ01000006.1"/>
</dbReference>
<comment type="caution">
    <text evidence="1">The sequence shown here is derived from an EMBL/GenBank/DDBJ whole genome shotgun (WGS) entry which is preliminary data.</text>
</comment>
<dbReference type="AlphaFoldDB" id="A0A0T5VQ19"/>
<sequence length="564" mass="64266">MRENKICGLNLSEGTIEYLKQEGMAIYPGSLGKQVQITYPSYVSNLRVNPQADIPKNLHEYSKIIIDLTTEAIVPYRSSDHGKINEKSNRGTYIECHQPQSLFDPTPLILSILQNELSNALQQGALLIVFCGRNEKIEYHFSGERESSYERQTYSFLPDFPGINNRQGEILKAEKGTNEIYSLIRKHLPGARYHVTFNLPRTYQDGKPQLEKNYYPLVFSHDDEVVSFCILDGKSGIFFLPDIDNKGVFLKEFFTQAGPELLPALFPDEVKDKWLENKRYSLPNQEKLLHEREKIIEQFTEKLKEKDLEIDRNNLEYGYLKTLLTGSGTELVTAVIKFLHWLGFDHVVDADTLPSEAGVLEEDVQIETDKGLIIIEVKGIGGTSTDSECSQIGKVRFRRAKQRNDFNVFPLYLVNHQRHLPAEKRQHPPFNANQISDAINDQRGMLSTWQLFNLFSLVEKGVLTKDEARACFYGIGHIEFISHSKRFLGIPKEYFKNNTVAILEMTDEPKVKTGDQLIVVHNEDVQIAKILSIELNDEQVAESAAGEVGLLLDIKIKKGAKLFL</sequence>
<protein>
    <submittedName>
        <fullName evidence="1">Uncharacterized protein</fullName>
    </submittedName>
</protein>
<dbReference type="OrthoDB" id="741217at2"/>
<organism evidence="1 2">
    <name type="scientific">Pedobacter ginsenosidimutans</name>
    <dbReference type="NCBI Taxonomy" id="687842"/>
    <lineage>
        <taxon>Bacteria</taxon>
        <taxon>Pseudomonadati</taxon>
        <taxon>Bacteroidota</taxon>
        <taxon>Sphingobacteriia</taxon>
        <taxon>Sphingobacteriales</taxon>
        <taxon>Sphingobacteriaceae</taxon>
        <taxon>Pedobacter</taxon>
    </lineage>
</organism>
<name>A0A0T5VQ19_9SPHI</name>
<dbReference type="EMBL" id="LMZQ01000006">
    <property type="protein sequence ID" value="KRT15953.1"/>
    <property type="molecule type" value="Genomic_DNA"/>
</dbReference>
<proteinExistence type="predicted"/>
<accession>A0A0T5VQ19</accession>